<dbReference type="GO" id="GO:0005524">
    <property type="term" value="F:ATP binding"/>
    <property type="evidence" value="ECO:0007669"/>
    <property type="project" value="UniProtKB-KW"/>
</dbReference>
<reference evidence="13" key="1">
    <citation type="submission" date="2021-04" db="EMBL/GenBank/DDBJ databases">
        <title>Microbacterium tenobrionis sp. nov. and Microbacterium allomyrinae sp. nov., isolated from larvae of Tenobrio molitor and Allomyrina dichotoma, respectively.</title>
        <authorList>
            <person name="Lee S.D."/>
        </authorList>
    </citation>
    <scope>NUCLEOTIDE SEQUENCE</scope>
    <source>
        <strain evidence="13">BWT-G7</strain>
    </source>
</reference>
<dbReference type="GO" id="GO:0016887">
    <property type="term" value="F:ATP hydrolysis activity"/>
    <property type="evidence" value="ECO:0007669"/>
    <property type="project" value="InterPro"/>
</dbReference>
<keyword evidence="6 13" id="KW-0067">ATP-binding</keyword>
<evidence type="ECO:0000256" key="3">
    <source>
        <dbReference type="ARBA" id="ARBA00022475"/>
    </source>
</evidence>
<proteinExistence type="inferred from homology"/>
<keyword evidence="3" id="KW-1003">Cell membrane</keyword>
<comment type="subcellular location">
    <subcellularLocation>
        <location evidence="1">Cell membrane</location>
        <topology evidence="1">Multi-pass membrane protein</topology>
    </subcellularLocation>
</comment>
<dbReference type="InterPro" id="IPR017871">
    <property type="entry name" value="ABC_transporter-like_CS"/>
</dbReference>
<dbReference type="Pfam" id="PF00005">
    <property type="entry name" value="ABC_tran"/>
    <property type="match status" value="1"/>
</dbReference>
<feature type="transmembrane region" description="Helical" evidence="10">
    <location>
        <begin position="259"/>
        <end position="283"/>
    </location>
</feature>
<keyword evidence="5" id="KW-0547">Nucleotide-binding</keyword>
<dbReference type="CDD" id="cd18546">
    <property type="entry name" value="ABC_6TM_Rv0194_D2_like"/>
    <property type="match status" value="1"/>
</dbReference>
<dbReference type="Gene3D" id="1.20.1560.10">
    <property type="entry name" value="ABC transporter type 1, transmembrane domain"/>
    <property type="match status" value="1"/>
</dbReference>
<evidence type="ECO:0000259" key="12">
    <source>
        <dbReference type="PROSITE" id="PS50929"/>
    </source>
</evidence>
<dbReference type="PROSITE" id="PS00211">
    <property type="entry name" value="ABC_TRANSPORTER_1"/>
    <property type="match status" value="1"/>
</dbReference>
<dbReference type="InterPro" id="IPR011527">
    <property type="entry name" value="ABC1_TM_dom"/>
</dbReference>
<dbReference type="InterPro" id="IPR027417">
    <property type="entry name" value="P-loop_NTPase"/>
</dbReference>
<dbReference type="SUPFAM" id="SSF52540">
    <property type="entry name" value="P-loop containing nucleoside triphosphate hydrolases"/>
    <property type="match status" value="1"/>
</dbReference>
<dbReference type="PANTHER" id="PTHR43394">
    <property type="entry name" value="ATP-DEPENDENT PERMEASE MDL1, MITOCHONDRIAL"/>
    <property type="match status" value="1"/>
</dbReference>
<evidence type="ECO:0000256" key="4">
    <source>
        <dbReference type="ARBA" id="ARBA00022692"/>
    </source>
</evidence>
<dbReference type="Pfam" id="PF00664">
    <property type="entry name" value="ABC_membrane"/>
    <property type="match status" value="1"/>
</dbReference>
<evidence type="ECO:0000256" key="2">
    <source>
        <dbReference type="ARBA" id="ARBA00022448"/>
    </source>
</evidence>
<dbReference type="Gene3D" id="3.40.50.300">
    <property type="entry name" value="P-loop containing nucleotide triphosphate hydrolases"/>
    <property type="match status" value="1"/>
</dbReference>
<dbReference type="PROSITE" id="PS50929">
    <property type="entry name" value="ABC_TM1F"/>
    <property type="match status" value="1"/>
</dbReference>
<dbReference type="GO" id="GO:0015421">
    <property type="term" value="F:ABC-type oligopeptide transporter activity"/>
    <property type="evidence" value="ECO:0007669"/>
    <property type="project" value="TreeGrafter"/>
</dbReference>
<dbReference type="PANTHER" id="PTHR43394:SF1">
    <property type="entry name" value="ATP-BINDING CASSETTE SUB-FAMILY B MEMBER 10, MITOCHONDRIAL"/>
    <property type="match status" value="1"/>
</dbReference>
<evidence type="ECO:0000256" key="9">
    <source>
        <dbReference type="ARBA" id="ARBA00061644"/>
    </source>
</evidence>
<keyword evidence="2" id="KW-0813">Transport</keyword>
<sequence length="608" mass="65495">MSGVAYEDHVDLERSLARTVRKRSMRLLGSLLRPMRWRFALMLALVAAAQAAKAAGPLFVAFVIDTGLPQLTAGDPAGVLGAGLGYITVAFAGGLLMFWSIRLSARIAQAVLFELRRRVFRHTQRLSLEFHETYTSGRIIARQTSDLDAVRELLDSGVNQLLSGLLFMVFVAVMLLFLDPWSGLVLVAASVPVALLTRWFHVRSQLHYRSTRVASSRLIVQFVETMAGNRAVQAFHRERHDIARHRELADDYRLTDQRAVGLIGVYNPGLVLIGNVTVAAVLAVDGYRVFAGELSVGVLIAALLYAKRFFAPVQEMAQFYNSLQSSVAALEKISGLLEEEPSVAAPARPVALPRASGRIDFDGVRFGYTPGADVIPGLDLRIPAGQIVALVGTTGAGKSTVAKLVARFYDTTEGQVRLDGIDVRDLAFSDLRRAVVMVTQESFLFSGTIAENIAIGRPSASPDDIRAAARAVGADRFIDRLPDGIDTDVHKRGGRLSAGQRQLVSFARAFLADPAVIILDEATASLDLPSEAIVQRGLATLLEGRTALVIAHRLSTVESADRVIVLQGGRVAEDDSPAALLAAGGEYAALHAAWRASTDQQANAASDT</sequence>
<dbReference type="RefSeq" id="WP_229385718.1">
    <property type="nucleotide sequence ID" value="NZ_JAGTTN010000006.1"/>
</dbReference>
<dbReference type="EMBL" id="JAGTTN010000006">
    <property type="protein sequence ID" value="MCC2033714.1"/>
    <property type="molecule type" value="Genomic_DNA"/>
</dbReference>
<organism evidence="13 14">
    <name type="scientific">Microbacterium allomyrinae</name>
    <dbReference type="NCBI Taxonomy" id="2830666"/>
    <lineage>
        <taxon>Bacteria</taxon>
        <taxon>Bacillati</taxon>
        <taxon>Actinomycetota</taxon>
        <taxon>Actinomycetes</taxon>
        <taxon>Micrococcales</taxon>
        <taxon>Microbacteriaceae</taxon>
        <taxon>Microbacterium</taxon>
    </lineage>
</organism>
<name>A0A9X1LX85_9MICO</name>
<dbReference type="GO" id="GO:0005886">
    <property type="term" value="C:plasma membrane"/>
    <property type="evidence" value="ECO:0007669"/>
    <property type="project" value="UniProtKB-SubCell"/>
</dbReference>
<dbReference type="InterPro" id="IPR036640">
    <property type="entry name" value="ABC1_TM_sf"/>
</dbReference>
<evidence type="ECO:0000256" key="5">
    <source>
        <dbReference type="ARBA" id="ARBA00022741"/>
    </source>
</evidence>
<accession>A0A9X1LX85</accession>
<comment type="similarity">
    <text evidence="9">Belongs to the ABC transporter superfamily. Lipid exporter (TC 3.A.1.106) family.</text>
</comment>
<evidence type="ECO:0000256" key="7">
    <source>
        <dbReference type="ARBA" id="ARBA00022989"/>
    </source>
</evidence>
<feature type="transmembrane region" description="Helical" evidence="10">
    <location>
        <begin position="161"/>
        <end position="178"/>
    </location>
</feature>
<evidence type="ECO:0000313" key="14">
    <source>
        <dbReference type="Proteomes" id="UP001139354"/>
    </source>
</evidence>
<feature type="transmembrane region" description="Helical" evidence="10">
    <location>
        <begin position="184"/>
        <end position="202"/>
    </location>
</feature>
<dbReference type="InterPro" id="IPR039421">
    <property type="entry name" value="Type_1_exporter"/>
</dbReference>
<dbReference type="InterPro" id="IPR003593">
    <property type="entry name" value="AAA+_ATPase"/>
</dbReference>
<dbReference type="InterPro" id="IPR003439">
    <property type="entry name" value="ABC_transporter-like_ATP-bd"/>
</dbReference>
<evidence type="ECO:0000256" key="8">
    <source>
        <dbReference type="ARBA" id="ARBA00023136"/>
    </source>
</evidence>
<evidence type="ECO:0000256" key="1">
    <source>
        <dbReference type="ARBA" id="ARBA00004651"/>
    </source>
</evidence>
<evidence type="ECO:0000256" key="10">
    <source>
        <dbReference type="SAM" id="Phobius"/>
    </source>
</evidence>
<dbReference type="SMART" id="SM00382">
    <property type="entry name" value="AAA"/>
    <property type="match status" value="1"/>
</dbReference>
<dbReference type="FunFam" id="3.40.50.300:FF:000299">
    <property type="entry name" value="ABC transporter ATP-binding protein/permease"/>
    <property type="match status" value="1"/>
</dbReference>
<dbReference type="PROSITE" id="PS50893">
    <property type="entry name" value="ABC_TRANSPORTER_2"/>
    <property type="match status" value="1"/>
</dbReference>
<evidence type="ECO:0000313" key="13">
    <source>
        <dbReference type="EMBL" id="MCC2033714.1"/>
    </source>
</evidence>
<dbReference type="SUPFAM" id="SSF90123">
    <property type="entry name" value="ABC transporter transmembrane region"/>
    <property type="match status" value="1"/>
</dbReference>
<comment type="caution">
    <text evidence="13">The sequence shown here is derived from an EMBL/GenBank/DDBJ whole genome shotgun (WGS) entry which is preliminary data.</text>
</comment>
<dbReference type="AlphaFoldDB" id="A0A9X1LX85"/>
<feature type="domain" description="ABC transmembrane type-1" evidence="12">
    <location>
        <begin position="40"/>
        <end position="325"/>
    </location>
</feature>
<protein>
    <submittedName>
        <fullName evidence="13">ABC transporter ATP-binding protein</fullName>
    </submittedName>
</protein>
<feature type="transmembrane region" description="Helical" evidence="10">
    <location>
        <begin position="78"/>
        <end position="99"/>
    </location>
</feature>
<keyword evidence="4 10" id="KW-0812">Transmembrane</keyword>
<keyword evidence="7 10" id="KW-1133">Transmembrane helix</keyword>
<gene>
    <name evidence="13" type="ORF">KEC57_16135</name>
</gene>
<dbReference type="Proteomes" id="UP001139354">
    <property type="component" value="Unassembled WGS sequence"/>
</dbReference>
<feature type="transmembrane region" description="Helical" evidence="10">
    <location>
        <begin position="289"/>
        <end position="306"/>
    </location>
</feature>
<evidence type="ECO:0000256" key="6">
    <source>
        <dbReference type="ARBA" id="ARBA00022840"/>
    </source>
</evidence>
<evidence type="ECO:0000259" key="11">
    <source>
        <dbReference type="PROSITE" id="PS50893"/>
    </source>
</evidence>
<keyword evidence="14" id="KW-1185">Reference proteome</keyword>
<keyword evidence="8 10" id="KW-0472">Membrane</keyword>
<feature type="domain" description="ABC transporter" evidence="11">
    <location>
        <begin position="359"/>
        <end position="593"/>
    </location>
</feature>